<protein>
    <submittedName>
        <fullName evidence="1">Uncharacterized protein</fullName>
    </submittedName>
</protein>
<evidence type="ECO:0000313" key="1">
    <source>
        <dbReference type="EMBL" id="KAI9899984.1"/>
    </source>
</evidence>
<gene>
    <name evidence="1" type="ORF">N3K66_004246</name>
</gene>
<name>A0ACC0V0Q2_9HYPO</name>
<evidence type="ECO:0000313" key="2">
    <source>
        <dbReference type="Proteomes" id="UP001163324"/>
    </source>
</evidence>
<dbReference type="Proteomes" id="UP001163324">
    <property type="component" value="Chromosome 4"/>
</dbReference>
<dbReference type="EMBL" id="CM047943">
    <property type="protein sequence ID" value="KAI9899984.1"/>
    <property type="molecule type" value="Genomic_DNA"/>
</dbReference>
<proteinExistence type="predicted"/>
<organism evidence="1 2">
    <name type="scientific">Trichothecium roseum</name>
    <dbReference type="NCBI Taxonomy" id="47278"/>
    <lineage>
        <taxon>Eukaryota</taxon>
        <taxon>Fungi</taxon>
        <taxon>Dikarya</taxon>
        <taxon>Ascomycota</taxon>
        <taxon>Pezizomycotina</taxon>
        <taxon>Sordariomycetes</taxon>
        <taxon>Hypocreomycetidae</taxon>
        <taxon>Hypocreales</taxon>
        <taxon>Hypocreales incertae sedis</taxon>
        <taxon>Trichothecium</taxon>
    </lineage>
</organism>
<accession>A0ACC0V0Q2</accession>
<reference evidence="1" key="1">
    <citation type="submission" date="2022-10" db="EMBL/GenBank/DDBJ databases">
        <title>Complete Genome of Trichothecium roseum strain YXFP-22015, a Plant Pathogen Isolated from Citrus.</title>
        <authorList>
            <person name="Wang Y."/>
            <person name="Zhu L."/>
        </authorList>
    </citation>
    <scope>NUCLEOTIDE SEQUENCE</scope>
    <source>
        <strain evidence="1">YXFP-22015</strain>
    </source>
</reference>
<keyword evidence="2" id="KW-1185">Reference proteome</keyword>
<sequence length="536" mass="58190">MFFKTNARTLQAIFPSLAIVTDGLNMALASPSPSPGSLEAITSGPDVEEKKRLAKDAPPISSLFLQSPHPSDTITTVISRTSTGGRRRRIIRDETPKGGGKARSVKNIVAWLESSKARGKPPPGSQPSASSGSKTSLPSAVGPASSGGAPQIPEFSFQTHPDVEDYSLTLLKYRQYFTETPLGRYLDSEASSSRGEQRNVGLAPGGVFAVGKGESGDHHQDDHRQRVESKNKGGESLEASAHTPPPHTPRRQNSNLDSTSEKTSNISASTKCENMPGIITTITTASHDYNHDYHHPHPHHHHTSSTRYGPQDGAAFWASVRAALWIPDEEMAEYSARRQAQRSDAAALRSPRSPSRPAPSPRLPKSPMAKRLSRSNGGRAQRCSAAAAAAAAPAQESPRRGLAHGRARGVPWRRLNGSGPPSDKVIDEIDEFLGGEEAVAAALYAQDDVPPPLTLQPKGISHSKSGSLPASMPSYRRRVAETHGRQQQQRAEAPRRRIPSYIRERYDGITEMPGERSQERHEFMIMYPDGQRTVWI</sequence>
<comment type="caution">
    <text evidence="1">The sequence shown here is derived from an EMBL/GenBank/DDBJ whole genome shotgun (WGS) entry which is preliminary data.</text>
</comment>